<evidence type="ECO:0000256" key="6">
    <source>
        <dbReference type="ARBA" id="ARBA00023180"/>
    </source>
</evidence>
<dbReference type="InterPro" id="IPR047115">
    <property type="entry name" value="ARSB"/>
</dbReference>
<dbReference type="GO" id="GO:0008484">
    <property type="term" value="F:sulfuric ester hydrolase activity"/>
    <property type="evidence" value="ECO:0007669"/>
    <property type="project" value="InterPro"/>
</dbReference>
<dbReference type="Gene3D" id="3.30.1120.10">
    <property type="match status" value="1"/>
</dbReference>
<evidence type="ECO:0000256" key="5">
    <source>
        <dbReference type="ARBA" id="ARBA00022837"/>
    </source>
</evidence>
<dbReference type="PANTHER" id="PTHR10342">
    <property type="entry name" value="ARYLSULFATASE"/>
    <property type="match status" value="1"/>
</dbReference>
<dbReference type="InterPro" id="IPR024607">
    <property type="entry name" value="Sulfatase_CS"/>
</dbReference>
<keyword evidence="5" id="KW-0106">Calcium</keyword>
<accession>A0AAN9TR96</accession>
<dbReference type="PROSITE" id="PS00149">
    <property type="entry name" value="SULFATASE_2"/>
    <property type="match status" value="1"/>
</dbReference>
<keyword evidence="4" id="KW-0378">Hydrolase</keyword>
<dbReference type="SUPFAM" id="SSF53649">
    <property type="entry name" value="Alkaline phosphatase-like"/>
    <property type="match status" value="1"/>
</dbReference>
<dbReference type="AlphaFoldDB" id="A0AAN9TR96"/>
<proteinExistence type="inferred from homology"/>
<dbReference type="GO" id="GO:0046872">
    <property type="term" value="F:metal ion binding"/>
    <property type="evidence" value="ECO:0007669"/>
    <property type="project" value="UniProtKB-KW"/>
</dbReference>
<dbReference type="Gene3D" id="3.40.720.10">
    <property type="entry name" value="Alkaline Phosphatase, subunit A"/>
    <property type="match status" value="1"/>
</dbReference>
<dbReference type="InterPro" id="IPR017850">
    <property type="entry name" value="Alkaline_phosphatase_core_sf"/>
</dbReference>
<evidence type="ECO:0000256" key="1">
    <source>
        <dbReference type="ARBA" id="ARBA00001913"/>
    </source>
</evidence>
<dbReference type="CDD" id="cd16029">
    <property type="entry name" value="4-S"/>
    <property type="match status" value="1"/>
</dbReference>
<organism evidence="9 10">
    <name type="scientific">Parthenolecanium corni</name>
    <dbReference type="NCBI Taxonomy" id="536013"/>
    <lineage>
        <taxon>Eukaryota</taxon>
        <taxon>Metazoa</taxon>
        <taxon>Ecdysozoa</taxon>
        <taxon>Arthropoda</taxon>
        <taxon>Hexapoda</taxon>
        <taxon>Insecta</taxon>
        <taxon>Pterygota</taxon>
        <taxon>Neoptera</taxon>
        <taxon>Paraneoptera</taxon>
        <taxon>Hemiptera</taxon>
        <taxon>Sternorrhyncha</taxon>
        <taxon>Coccoidea</taxon>
        <taxon>Coccidae</taxon>
        <taxon>Parthenolecanium</taxon>
    </lineage>
</organism>
<gene>
    <name evidence="9" type="ORF">V9T40_008741</name>
</gene>
<comment type="similarity">
    <text evidence="2">Belongs to the sulfatase family.</text>
</comment>
<sequence>MYVTYILLSVTFCGWCHASEKPHVIFIVADDLGWNDVGFHGSNQIPTPNIDALAYSGIILQNYYTLQLCTPSRSALMTGKHPIHTGMQHGVIIGGGPYGLPLDLKILPQYLNEDGYRSHAIGKWHLGHFKEKYTPTRRGFNSHFGYWTGRQDYYDHSIHEGDSWGYDMRRGMNVSWDSFGSYTTDLITGEAETIIKSHDPKTPLFLYVAHLAVHSANSYQYLEAPEEIIQKFDYIKDNNRKKFAAMLYKLDESVGRIITSLDEKGMLNNSLIVFTTDNGGPAGGYDNNAASNWPLRGTKNTLWEGGVRGAACIWSRNLPASKINNDIMHLQDWLPTILAAVNYTSSTKNLSFDGHNMWPVLKEEEKSMYDEILVNIDEIQNVTALRKGDWKIITGEFDNGIWDKRFGPSGRNSWYKYNITEIEASPVAIAFRRNYISFPSPQMINETRENTSLSCDWSQLNKACDLRNEICLFNVQTDPCERVNQAESRPEILKELLQALKKYKPVKPLNKPFDERSNPKYWNYTWTNWMDFV</sequence>
<evidence type="ECO:0000256" key="3">
    <source>
        <dbReference type="ARBA" id="ARBA00022723"/>
    </source>
</evidence>
<comment type="cofactor">
    <cofactor evidence="1">
        <name>Ca(2+)</name>
        <dbReference type="ChEBI" id="CHEBI:29108"/>
    </cofactor>
</comment>
<evidence type="ECO:0000313" key="9">
    <source>
        <dbReference type="EMBL" id="KAK7601300.1"/>
    </source>
</evidence>
<feature type="domain" description="Sulfatase N-terminal" evidence="8">
    <location>
        <begin position="22"/>
        <end position="342"/>
    </location>
</feature>
<dbReference type="InterPro" id="IPR000917">
    <property type="entry name" value="Sulfatase_N"/>
</dbReference>
<evidence type="ECO:0000256" key="7">
    <source>
        <dbReference type="SAM" id="SignalP"/>
    </source>
</evidence>
<evidence type="ECO:0000256" key="4">
    <source>
        <dbReference type="ARBA" id="ARBA00022801"/>
    </source>
</evidence>
<name>A0AAN9TR96_9HEMI</name>
<evidence type="ECO:0000256" key="2">
    <source>
        <dbReference type="ARBA" id="ARBA00008779"/>
    </source>
</evidence>
<keyword evidence="6" id="KW-0325">Glycoprotein</keyword>
<dbReference type="EMBL" id="JBBCAQ010000010">
    <property type="protein sequence ID" value="KAK7601300.1"/>
    <property type="molecule type" value="Genomic_DNA"/>
</dbReference>
<dbReference type="Proteomes" id="UP001367676">
    <property type="component" value="Unassembled WGS sequence"/>
</dbReference>
<keyword evidence="3" id="KW-0479">Metal-binding</keyword>
<reference evidence="9 10" key="1">
    <citation type="submission" date="2024-03" db="EMBL/GenBank/DDBJ databases">
        <title>Adaptation during the transition from Ophiocordyceps entomopathogen to insect associate is accompanied by gene loss and intensified selection.</title>
        <authorList>
            <person name="Ward C.M."/>
            <person name="Onetto C.A."/>
            <person name="Borneman A.R."/>
        </authorList>
    </citation>
    <scope>NUCLEOTIDE SEQUENCE [LARGE SCALE GENOMIC DNA]</scope>
    <source>
        <strain evidence="9">AWRI1</strain>
        <tissue evidence="9">Single Adult Female</tissue>
    </source>
</reference>
<evidence type="ECO:0000259" key="8">
    <source>
        <dbReference type="Pfam" id="PF00884"/>
    </source>
</evidence>
<comment type="caution">
    <text evidence="9">The sequence shown here is derived from an EMBL/GenBank/DDBJ whole genome shotgun (WGS) entry which is preliminary data.</text>
</comment>
<feature type="chain" id="PRO_5042928506" description="Sulfatase N-terminal domain-containing protein" evidence="7">
    <location>
        <begin position="19"/>
        <end position="533"/>
    </location>
</feature>
<keyword evidence="10" id="KW-1185">Reference proteome</keyword>
<protein>
    <recommendedName>
        <fullName evidence="8">Sulfatase N-terminal domain-containing protein</fullName>
    </recommendedName>
</protein>
<dbReference type="Pfam" id="PF00884">
    <property type="entry name" value="Sulfatase"/>
    <property type="match status" value="1"/>
</dbReference>
<keyword evidence="7" id="KW-0732">Signal</keyword>
<dbReference type="PANTHER" id="PTHR10342:SF273">
    <property type="entry name" value="RE14504P"/>
    <property type="match status" value="1"/>
</dbReference>
<feature type="signal peptide" evidence="7">
    <location>
        <begin position="1"/>
        <end position="18"/>
    </location>
</feature>
<evidence type="ECO:0000313" key="10">
    <source>
        <dbReference type="Proteomes" id="UP001367676"/>
    </source>
</evidence>